<gene>
    <name evidence="2" type="ORF">PC9H_011377</name>
</gene>
<evidence type="ECO:0000313" key="2">
    <source>
        <dbReference type="EMBL" id="KAF7420859.1"/>
    </source>
</evidence>
<feature type="compositionally biased region" description="Basic residues" evidence="1">
    <location>
        <begin position="446"/>
        <end position="456"/>
    </location>
</feature>
<dbReference type="VEuPathDB" id="FungiDB:PC9H_011377"/>
<dbReference type="Proteomes" id="UP000623687">
    <property type="component" value="Unassembled WGS sequence"/>
</dbReference>
<dbReference type="AlphaFoldDB" id="A0A8H6ZIQ2"/>
<feature type="compositionally biased region" description="Basic residues" evidence="1">
    <location>
        <begin position="49"/>
        <end position="59"/>
    </location>
</feature>
<name>A0A8H6ZIQ2_PLEOS</name>
<feature type="compositionally biased region" description="Polar residues" evidence="1">
    <location>
        <begin position="1"/>
        <end position="14"/>
    </location>
</feature>
<dbReference type="EMBL" id="JACETU010000009">
    <property type="protein sequence ID" value="KAF7420859.1"/>
    <property type="molecule type" value="Genomic_DNA"/>
</dbReference>
<feature type="compositionally biased region" description="Basic and acidic residues" evidence="1">
    <location>
        <begin position="457"/>
        <end position="467"/>
    </location>
</feature>
<protein>
    <submittedName>
        <fullName evidence="2">Uncharacterized protein</fullName>
    </submittedName>
</protein>
<dbReference type="GeneID" id="59381195"/>
<feature type="region of interest" description="Disordered" evidence="1">
    <location>
        <begin position="421"/>
        <end position="467"/>
    </location>
</feature>
<evidence type="ECO:0000313" key="3">
    <source>
        <dbReference type="Proteomes" id="UP000623687"/>
    </source>
</evidence>
<proteinExistence type="predicted"/>
<accession>A0A8H6ZIQ2</accession>
<keyword evidence="3" id="KW-1185">Reference proteome</keyword>
<comment type="caution">
    <text evidence="2">The sequence shown here is derived from an EMBL/GenBank/DDBJ whole genome shotgun (WGS) entry which is preliminary data.</text>
</comment>
<dbReference type="OrthoDB" id="2978847at2759"/>
<evidence type="ECO:0000256" key="1">
    <source>
        <dbReference type="SAM" id="MobiDB-lite"/>
    </source>
</evidence>
<reference evidence="2" key="1">
    <citation type="submission" date="2019-07" db="EMBL/GenBank/DDBJ databases">
        <authorList>
            <person name="Palmer J.M."/>
        </authorList>
    </citation>
    <scope>NUCLEOTIDE SEQUENCE</scope>
    <source>
        <strain evidence="2">PC9</strain>
    </source>
</reference>
<feature type="region of interest" description="Disordered" evidence="1">
    <location>
        <begin position="1"/>
        <end position="74"/>
    </location>
</feature>
<feature type="compositionally biased region" description="Basic and acidic residues" evidence="1">
    <location>
        <begin position="26"/>
        <end position="43"/>
    </location>
</feature>
<sequence length="467" mass="51560">MKRAKTATTQQRTWPPSPDNGPLRRKMPEAERTRMQVDEEIKLDAAGQRAKKKLPRPKYRPYAPPDFGCLSPSKNRGTAATSHIVLRDATIERDGNTITRVEACLFGSTSNPLPPEMKERNPHWGSIPGEDATTATTIPFTTSPLPKIAHKNSTLVGNMRDGLKKRLETSKDTSVLIIPFGAGNRFTRDNPRYAEQVATFLQSLEGAGPNKISVAPPSHQFAPPTKAHFAMPFAYIATNIPPRIRDLLVRRQTFAFEIDGKKHAFNATEIPGERPTSWVIANFAGGCITNNLDDMTAALEAIINTLFDNDGIAREINKALAGKGVGGSVLERKAIALSTMSLSFVARKDEHGDDSPVWQLAGRPVHDNLKEHRAWLKAIRRITFELNDMKSIVSTPENVGCVWCKAETHSSETCPFPQLKDWKGPTHVGEGFVKPEPPYRPDNGKKKGKATKRSKKGKENEKGAKPK</sequence>
<dbReference type="RefSeq" id="XP_036626717.1">
    <property type="nucleotide sequence ID" value="XM_036780862.1"/>
</dbReference>
<organism evidence="2 3">
    <name type="scientific">Pleurotus ostreatus</name>
    <name type="common">Oyster mushroom</name>
    <name type="synonym">White-rot fungus</name>
    <dbReference type="NCBI Taxonomy" id="5322"/>
    <lineage>
        <taxon>Eukaryota</taxon>
        <taxon>Fungi</taxon>
        <taxon>Dikarya</taxon>
        <taxon>Basidiomycota</taxon>
        <taxon>Agaricomycotina</taxon>
        <taxon>Agaricomycetes</taxon>
        <taxon>Agaricomycetidae</taxon>
        <taxon>Agaricales</taxon>
        <taxon>Pleurotineae</taxon>
        <taxon>Pleurotaceae</taxon>
        <taxon>Pleurotus</taxon>
    </lineage>
</organism>